<evidence type="ECO:0000313" key="1">
    <source>
        <dbReference type="EMBL" id="KAF2667877.1"/>
    </source>
</evidence>
<reference evidence="1" key="1">
    <citation type="journal article" date="2020" name="Stud. Mycol.">
        <title>101 Dothideomycetes genomes: a test case for predicting lifestyles and emergence of pathogens.</title>
        <authorList>
            <person name="Haridas S."/>
            <person name="Albert R."/>
            <person name="Binder M."/>
            <person name="Bloem J."/>
            <person name="Labutti K."/>
            <person name="Salamov A."/>
            <person name="Andreopoulos B."/>
            <person name="Baker S."/>
            <person name="Barry K."/>
            <person name="Bills G."/>
            <person name="Bluhm B."/>
            <person name="Cannon C."/>
            <person name="Castanera R."/>
            <person name="Culley D."/>
            <person name="Daum C."/>
            <person name="Ezra D."/>
            <person name="Gonzalez J."/>
            <person name="Henrissat B."/>
            <person name="Kuo A."/>
            <person name="Liang C."/>
            <person name="Lipzen A."/>
            <person name="Lutzoni F."/>
            <person name="Magnuson J."/>
            <person name="Mondo S."/>
            <person name="Nolan M."/>
            <person name="Ohm R."/>
            <person name="Pangilinan J."/>
            <person name="Park H.-J."/>
            <person name="Ramirez L."/>
            <person name="Alfaro M."/>
            <person name="Sun H."/>
            <person name="Tritt A."/>
            <person name="Yoshinaga Y."/>
            <person name="Zwiers L.-H."/>
            <person name="Turgeon B."/>
            <person name="Goodwin S."/>
            <person name="Spatafora J."/>
            <person name="Crous P."/>
            <person name="Grigoriev I."/>
        </authorList>
    </citation>
    <scope>NUCLEOTIDE SEQUENCE</scope>
    <source>
        <strain evidence="1">CBS 115976</strain>
    </source>
</reference>
<organism evidence="1 2">
    <name type="scientific">Microthyrium microscopicum</name>
    <dbReference type="NCBI Taxonomy" id="703497"/>
    <lineage>
        <taxon>Eukaryota</taxon>
        <taxon>Fungi</taxon>
        <taxon>Dikarya</taxon>
        <taxon>Ascomycota</taxon>
        <taxon>Pezizomycotina</taxon>
        <taxon>Dothideomycetes</taxon>
        <taxon>Dothideomycetes incertae sedis</taxon>
        <taxon>Microthyriales</taxon>
        <taxon>Microthyriaceae</taxon>
        <taxon>Microthyrium</taxon>
    </lineage>
</organism>
<protein>
    <submittedName>
        <fullName evidence="1">Uncharacterized protein</fullName>
    </submittedName>
</protein>
<dbReference type="InterPro" id="IPR043519">
    <property type="entry name" value="NT_sf"/>
</dbReference>
<dbReference type="OrthoDB" id="3259529at2759"/>
<gene>
    <name evidence="1" type="ORF">BT63DRAFT_457178</name>
</gene>
<evidence type="ECO:0000313" key="2">
    <source>
        <dbReference type="Proteomes" id="UP000799302"/>
    </source>
</evidence>
<dbReference type="Proteomes" id="UP000799302">
    <property type="component" value="Unassembled WGS sequence"/>
</dbReference>
<dbReference type="AlphaFoldDB" id="A0A6A6U8V5"/>
<sequence length="259" mass="28760">MPLSGDSRVSPHGALEVLNVINELEAAGITCCLVGVSALRYYGAARARDDWEICVPTESASQAANLIKEMGPWESLPPVSPAPCSLAHTYPRFGWPKSNISICIMPSKDAHLECFLSNLEHSHQGLPYPKVEVFAQSLLDVASEASLADLIDGMDLEESWGDTNLDLDGTIDLGWTNRQTQNLMASIKPNENNVLLGYPDMPQKRRDIWQASVRSKVNRFGPELPEDLYNTRFRPKCSPDPRDDTERLDMEVANYGLFI</sequence>
<dbReference type="SUPFAM" id="SSF81301">
    <property type="entry name" value="Nucleotidyltransferase"/>
    <property type="match status" value="1"/>
</dbReference>
<proteinExistence type="predicted"/>
<keyword evidence="2" id="KW-1185">Reference proteome</keyword>
<dbReference type="EMBL" id="MU004237">
    <property type="protein sequence ID" value="KAF2667877.1"/>
    <property type="molecule type" value="Genomic_DNA"/>
</dbReference>
<accession>A0A6A6U8V5</accession>
<name>A0A6A6U8V5_9PEZI</name>